<dbReference type="PROSITE" id="PS51257">
    <property type="entry name" value="PROKAR_LIPOPROTEIN"/>
    <property type="match status" value="1"/>
</dbReference>
<reference evidence="6 7" key="1">
    <citation type="submission" date="2018-11" db="EMBL/GenBank/DDBJ databases">
        <title>Aureibaculum marinum gen. nov., sp. nov., a member of the family Flavobacteriaceae isolated from the Bohai Sea.</title>
        <authorList>
            <person name="Ji X."/>
        </authorList>
    </citation>
    <scope>NUCLEOTIDE SEQUENCE [LARGE SCALE GENOMIC DNA]</scope>
    <source>
        <strain evidence="6 7">BH-SD17</strain>
    </source>
</reference>
<dbReference type="GO" id="GO:0046872">
    <property type="term" value="F:metal ion binding"/>
    <property type="evidence" value="ECO:0007669"/>
    <property type="project" value="InterPro"/>
</dbReference>
<evidence type="ECO:0000313" key="7">
    <source>
        <dbReference type="Proteomes" id="UP000270856"/>
    </source>
</evidence>
<evidence type="ECO:0000256" key="2">
    <source>
        <dbReference type="ARBA" id="ARBA00022729"/>
    </source>
</evidence>
<keyword evidence="3" id="KW-0378">Hydrolase</keyword>
<protein>
    <submittedName>
        <fullName evidence="6">Bifunctional metallophosphatase/5'-nucleotidase</fullName>
    </submittedName>
</protein>
<dbReference type="SUPFAM" id="SSF56300">
    <property type="entry name" value="Metallo-dependent phosphatases"/>
    <property type="match status" value="1"/>
</dbReference>
<keyword evidence="2" id="KW-0732">Signal</keyword>
<comment type="similarity">
    <text evidence="1 3">Belongs to the 5'-nucleotidase family.</text>
</comment>
<dbReference type="CDD" id="cd00845">
    <property type="entry name" value="MPP_UshA_N_like"/>
    <property type="match status" value="1"/>
</dbReference>
<comment type="caution">
    <text evidence="6">The sequence shown here is derived from an EMBL/GenBank/DDBJ whole genome shotgun (WGS) entry which is preliminary data.</text>
</comment>
<dbReference type="InterPro" id="IPR004843">
    <property type="entry name" value="Calcineurin-like_PHP"/>
</dbReference>
<feature type="domain" description="Calcineurin-like phosphoesterase" evidence="4">
    <location>
        <begin position="33"/>
        <end position="241"/>
    </location>
</feature>
<organism evidence="6 7">
    <name type="scientific">Aureibaculum marinum</name>
    <dbReference type="NCBI Taxonomy" id="2487930"/>
    <lineage>
        <taxon>Bacteria</taxon>
        <taxon>Pseudomonadati</taxon>
        <taxon>Bacteroidota</taxon>
        <taxon>Flavobacteriia</taxon>
        <taxon>Flavobacteriales</taxon>
        <taxon>Flavobacteriaceae</taxon>
        <taxon>Aureibaculum</taxon>
    </lineage>
</organism>
<dbReference type="Gene3D" id="3.90.780.10">
    <property type="entry name" value="5'-Nucleotidase, C-terminal domain"/>
    <property type="match status" value="1"/>
</dbReference>
<gene>
    <name evidence="6" type="ORF">EGM88_11740</name>
</gene>
<dbReference type="PRINTS" id="PR01607">
    <property type="entry name" value="APYRASEFAMLY"/>
</dbReference>
<name>A0A3N4NN44_9FLAO</name>
<evidence type="ECO:0000256" key="3">
    <source>
        <dbReference type="RuleBase" id="RU362119"/>
    </source>
</evidence>
<dbReference type="InterPro" id="IPR029052">
    <property type="entry name" value="Metallo-depent_PP-like"/>
</dbReference>
<dbReference type="Gene3D" id="3.60.21.10">
    <property type="match status" value="1"/>
</dbReference>
<dbReference type="GO" id="GO:0016788">
    <property type="term" value="F:hydrolase activity, acting on ester bonds"/>
    <property type="evidence" value="ECO:0007669"/>
    <property type="project" value="InterPro"/>
</dbReference>
<dbReference type="SUPFAM" id="SSF55816">
    <property type="entry name" value="5'-nucleotidase (syn. UDP-sugar hydrolase), C-terminal domain"/>
    <property type="match status" value="1"/>
</dbReference>
<dbReference type="RefSeq" id="WP_123898480.1">
    <property type="nucleotide sequence ID" value="NZ_RPFJ01000016.1"/>
</dbReference>
<dbReference type="PROSITE" id="PS00786">
    <property type="entry name" value="5_NUCLEOTIDASE_2"/>
    <property type="match status" value="1"/>
</dbReference>
<dbReference type="InterPro" id="IPR006179">
    <property type="entry name" value="5_nucleotidase/apyrase"/>
</dbReference>
<dbReference type="PANTHER" id="PTHR11575:SF24">
    <property type="entry name" value="5'-NUCLEOTIDASE"/>
    <property type="match status" value="1"/>
</dbReference>
<keyword evidence="7" id="KW-1185">Reference proteome</keyword>
<dbReference type="InterPro" id="IPR008334">
    <property type="entry name" value="5'-Nucleotdase_C"/>
</dbReference>
<dbReference type="Pfam" id="PF02872">
    <property type="entry name" value="5_nucleotid_C"/>
    <property type="match status" value="1"/>
</dbReference>
<dbReference type="Pfam" id="PF00149">
    <property type="entry name" value="Metallophos"/>
    <property type="match status" value="1"/>
</dbReference>
<dbReference type="AlphaFoldDB" id="A0A3N4NN44"/>
<dbReference type="Proteomes" id="UP000270856">
    <property type="component" value="Unassembled WGS sequence"/>
</dbReference>
<dbReference type="GO" id="GO:0000166">
    <property type="term" value="F:nucleotide binding"/>
    <property type="evidence" value="ECO:0007669"/>
    <property type="project" value="UniProtKB-KW"/>
</dbReference>
<feature type="domain" description="5'-Nucleotidase C-terminal" evidence="5">
    <location>
        <begin position="315"/>
        <end position="401"/>
    </location>
</feature>
<dbReference type="EMBL" id="RPFJ01000016">
    <property type="protein sequence ID" value="RPD94576.1"/>
    <property type="molecule type" value="Genomic_DNA"/>
</dbReference>
<proteinExistence type="inferred from homology"/>
<dbReference type="OrthoDB" id="9801679at2"/>
<evidence type="ECO:0000256" key="1">
    <source>
        <dbReference type="ARBA" id="ARBA00006654"/>
    </source>
</evidence>
<dbReference type="InterPro" id="IPR006146">
    <property type="entry name" value="5'-Nucleotdase_CS"/>
</dbReference>
<dbReference type="InterPro" id="IPR036907">
    <property type="entry name" value="5'-Nucleotdase_C_sf"/>
</dbReference>
<dbReference type="GO" id="GO:0009166">
    <property type="term" value="P:nucleotide catabolic process"/>
    <property type="evidence" value="ECO:0007669"/>
    <property type="project" value="InterPro"/>
</dbReference>
<evidence type="ECO:0000259" key="5">
    <source>
        <dbReference type="Pfam" id="PF02872"/>
    </source>
</evidence>
<sequence length="476" mass="53634">MKKISIFLVAVFIIITGCSEENEVIQSKVKNLTIFFINDQHGQLNNFSKIKHIIDLEKQETNVITVCSGDIFSGNPVVDNHPQKGYPMIDVMNRVGFDISVIGNHEFDYGESILTDRMNQANFDWVCANVDMENSSVPDPFEYQTISVEDVKVTFLGLVETNGSDTKTIPSTHPWRVKNITFERPENVITKYANIKSQENADLYIALTHLGFDAGRNSLGDTQIAEQYPYFDLIIGGHSHQKINTTINTIPIFQSGANLNGLGKIELTIKDKTVQTIDYELIDLNTYSEYDADLKTIIDDYNDLPYLNEVIGYAHSYHNKSQVGCFYTDALKNTMNVDVTFQNTGGVRSTLNKGEITNREIFEISPFNNGTVIYEMSVAEIKNFLIGSKSGFYYSGIQIEQSGNTIVIKDLNNNIIPNTSILSVGTIDYIPAVYENYFPSNGNIQTLTAAETIISYLKNYNSQVNYPDCNNYFRFQ</sequence>
<evidence type="ECO:0000259" key="4">
    <source>
        <dbReference type="Pfam" id="PF00149"/>
    </source>
</evidence>
<keyword evidence="3" id="KW-0547">Nucleotide-binding</keyword>
<evidence type="ECO:0000313" key="6">
    <source>
        <dbReference type="EMBL" id="RPD94576.1"/>
    </source>
</evidence>
<accession>A0A3N4NN44</accession>
<dbReference type="PANTHER" id="PTHR11575">
    <property type="entry name" value="5'-NUCLEOTIDASE-RELATED"/>
    <property type="match status" value="1"/>
</dbReference>